<keyword evidence="1" id="KW-1133">Transmembrane helix</keyword>
<proteinExistence type="predicted"/>
<protein>
    <submittedName>
        <fullName evidence="2">Uncharacterized protein</fullName>
    </submittedName>
</protein>
<organism evidence="2">
    <name type="scientific">Escherichia coli</name>
    <dbReference type="NCBI Taxonomy" id="562"/>
    <lineage>
        <taxon>Bacteria</taxon>
        <taxon>Pseudomonadati</taxon>
        <taxon>Pseudomonadota</taxon>
        <taxon>Gammaproteobacteria</taxon>
        <taxon>Enterobacterales</taxon>
        <taxon>Enterobacteriaceae</taxon>
        <taxon>Escherichia</taxon>
    </lineage>
</organism>
<accession>A0A244B9S9</accession>
<dbReference type="EMBL" id="DABERK010000001">
    <property type="protein sequence ID" value="HAI5330134.1"/>
    <property type="molecule type" value="Genomic_DNA"/>
</dbReference>
<feature type="transmembrane region" description="Helical" evidence="1">
    <location>
        <begin position="107"/>
        <end position="133"/>
    </location>
</feature>
<dbReference type="RefSeq" id="WP_059327697.1">
    <property type="nucleotide sequence ID" value="NZ_CP080260.1"/>
</dbReference>
<dbReference type="AlphaFoldDB" id="A0A244B9S9"/>
<evidence type="ECO:0000256" key="1">
    <source>
        <dbReference type="SAM" id="Phobius"/>
    </source>
</evidence>
<dbReference type="Proteomes" id="UP000845800">
    <property type="component" value="Unassembled WGS sequence"/>
</dbReference>
<feature type="transmembrane region" description="Helical" evidence="1">
    <location>
        <begin position="16"/>
        <end position="32"/>
    </location>
</feature>
<reference evidence="2" key="1">
    <citation type="journal article" date="2018" name="Genome Biol.">
        <title>SKESA: strategic k-mer extension for scrupulous assemblies.</title>
        <authorList>
            <person name="Souvorov A."/>
            <person name="Agarwala R."/>
            <person name="Lipman D.J."/>
        </authorList>
    </citation>
    <scope>NUCLEOTIDE SEQUENCE [LARGE SCALE GENOMIC DNA]</scope>
    <source>
        <strain evidence="2">AMC_487</strain>
    </source>
</reference>
<keyword evidence="1" id="KW-0472">Membrane</keyword>
<feature type="transmembrane region" description="Helical" evidence="1">
    <location>
        <begin position="38"/>
        <end position="57"/>
    </location>
</feature>
<reference evidence="2" key="2">
    <citation type="submission" date="2020-03" db="EMBL/GenBank/DDBJ databases">
        <authorList>
            <consortium name="NCBI Pathogen Detection Project"/>
        </authorList>
    </citation>
    <scope>NUCLEOTIDE SEQUENCE</scope>
    <source>
        <strain evidence="2">AMC_487</strain>
    </source>
</reference>
<name>A0A244B9S9_ECOLX</name>
<comment type="caution">
    <text evidence="2">The sequence shown here is derived from an EMBL/GenBank/DDBJ whole genome shotgun (WGS) entry which is preliminary data.</text>
</comment>
<sequence length="197" mass="22630">MEKALKILNIISNSKYTAIVIFICYMTFIVFLSFKEPILYALALIPLTFASIAYKALSKKNAKFLKEFNDTLLYLIASFKAIAYAGNNIEIGFLKKIVSFSQEADPFIISWIIILTCTYLKTLICATECISSLRKKKPQEKEKDKIRIIVTPIIITEKQSLRITTEQSFSVYNKRNREPQQQRTKKVLISQSVLLEP</sequence>
<feature type="transmembrane region" description="Helical" evidence="1">
    <location>
        <begin position="69"/>
        <end position="87"/>
    </location>
</feature>
<keyword evidence="1" id="KW-0812">Transmembrane</keyword>
<gene>
    <name evidence="2" type="ORF">HJQ60_000033</name>
</gene>
<evidence type="ECO:0000313" key="2">
    <source>
        <dbReference type="EMBL" id="HAI5330134.1"/>
    </source>
</evidence>